<feature type="domain" description="Ig-like" evidence="8">
    <location>
        <begin position="746"/>
        <end position="829"/>
    </location>
</feature>
<sequence>MDMSGLVGETVRLPCSVNTERCGDLHSIKWYRGSSRVFVFSEMANIAKAEGDYAERSELIYFPNSTDSFFQIQNVEIADEAMYKCEITYLEVRENCQVVQFINFTTLIKPEYIRITRGDGHELQNSTLIGPLSEDDQLTLICESGGGKPIAAVHWYNGTEKMNSEYEMELGSNGVGTGRNRAEMTLTRGDLGAKFECRASNDALESPLISWIEVDVNVRPLRLELSGVENHVVSGTKVVLQCLVTGARPAANVTWFNGTQMVSTDVIESNSVQTPKTRVIATPDGTYATQSQLMFPASRFENGETLSCEASNQVMRDRNEQPMRSALTLEVMYPPIVNVTPESIKVNESTDILLFCLYEANPATLKTVRWFRNDQEVDINSDHYEGGSVDQPTLLIKNSTRHDHGIYTCVLENEVGVSESINAINVSILFKPVVRLLMEPATPVSELTRANITLVCQVEAGNPSQLQAVKWYLDGELLKELPDCDNNTANCDIDPSKLLLQIVERTFHGNYSCIGMNEAGWGPLSPNTELIVYYPPGPATLVYEPRRVVKNGAVTLSCSVEDVGRPESTAFRWKRGNHIVPDVTSGNWSIELVTLESESNFTCYAVNEGGDGQPATTYIDVLAPPAFIERLPPYYGALINAQHISISCRVECSPRCSINWLKNGRPIDFRPGVPSRYIIKNTEMEAEPRSNDFESTHSVLIWNMTAWPGGQLDPIYDNVNYTCQSTGNSVGVGVKSTTFFGIEYPPDNLTVSNRVVNVIEGNVPEKVVCNAKAYPEASYHWKRETEPSSIVMKGNALILNYAIAKKDGGNYICEAYNRHGNNTIKTYVNVMYKPECDIFKSEVDGKVVLYCNAHANPSEVDFTWKIKNENESISENVEKKGLQSILTLETRVENFRTYLCYVNNSVGMLTIPCEVDVSGSTAWWRALEQEKMLILLAIIISAILMVLIICVVIIIVCRRKRHSNKYNNPVEMEDRQNPEGNSAPPPILVSPKWPLRPGVLVHTKAPHSLSVGRLPSASSLALNSSANSRNSVQAPEPNNNGRPGLEKQRRRQTRASSLADLSGENQHSRANRIKHMFNTDTFPGVFQNASGVVTFKKLNDSPKQPLSRKRKKSGPNPSSTTDKSNLNSSPSDALLSPDNDKAFYENLPFHGLQKPPNATNTLTTATGTISRSPSQLSQYGGSSGYGSTRSQLGPHLAQSNSTVPLSEDNKFSSLRTKRSRLDWPQFRSLRITCRNKHMRPIKESCSKPSLKDPEIDALANGTPSNLSKDKSLSSHVEKSGSGAKVSATVAPTPSVAPLSGSSGLAPPKPPAPPVPAPRAVISQQTKRCNTKHTYQNIPIPITPNNSSNIEPMHSNEHNQALHHKLNSHSTLDMQRPNLPHSLTNGRQISSLKKPKSQRSLKHSSSRDESLLLPSYLNTPPPPPYHNGSIVYADLALSRHRVKSLQSIPMYHMEYTAIKFHDVGKEIDV</sequence>
<dbReference type="Pfam" id="PF13927">
    <property type="entry name" value="Ig_3"/>
    <property type="match status" value="1"/>
</dbReference>
<dbReference type="InterPro" id="IPR013162">
    <property type="entry name" value="CD80_C2-set"/>
</dbReference>
<dbReference type="GO" id="GO:0016020">
    <property type="term" value="C:membrane"/>
    <property type="evidence" value="ECO:0007669"/>
    <property type="project" value="UniProtKB-SubCell"/>
</dbReference>
<feature type="compositionally biased region" description="Basic and acidic residues" evidence="6">
    <location>
        <begin position="1240"/>
        <end position="1254"/>
    </location>
</feature>
<dbReference type="Pfam" id="PF13895">
    <property type="entry name" value="Ig_2"/>
    <property type="match status" value="1"/>
</dbReference>
<comment type="subcellular location">
    <subcellularLocation>
        <location evidence="1">Membrane</location>
        <topology evidence="1">Single-pass membrane protein</topology>
    </subcellularLocation>
</comment>
<dbReference type="InterPro" id="IPR003599">
    <property type="entry name" value="Ig_sub"/>
</dbReference>
<dbReference type="InterPro" id="IPR007110">
    <property type="entry name" value="Ig-like_dom"/>
</dbReference>
<feature type="compositionally biased region" description="Low complexity" evidence="6">
    <location>
        <begin position="1157"/>
        <end position="1180"/>
    </location>
</feature>
<evidence type="ECO:0000259" key="8">
    <source>
        <dbReference type="PROSITE" id="PS50835"/>
    </source>
</evidence>
<dbReference type="SMART" id="SM00409">
    <property type="entry name" value="IG"/>
    <property type="match status" value="8"/>
</dbReference>
<reference evidence="9" key="1">
    <citation type="submission" date="2021-12" db="EMBL/GenBank/DDBJ databases">
        <authorList>
            <person name="King R."/>
        </authorList>
    </citation>
    <scope>NUCLEOTIDE SEQUENCE</scope>
</reference>
<keyword evidence="2 7" id="KW-0812">Transmembrane</keyword>
<dbReference type="SUPFAM" id="SSF48726">
    <property type="entry name" value="Immunoglobulin"/>
    <property type="match status" value="8"/>
</dbReference>
<feature type="region of interest" description="Disordered" evidence="6">
    <location>
        <begin position="1098"/>
        <end position="1211"/>
    </location>
</feature>
<dbReference type="Proteomes" id="UP001152759">
    <property type="component" value="Chromosome 5"/>
</dbReference>
<feature type="domain" description="Ig-like" evidence="8">
    <location>
        <begin position="220"/>
        <end position="328"/>
    </location>
</feature>
<dbReference type="Gene3D" id="2.60.40.10">
    <property type="entry name" value="Immunoglobulins"/>
    <property type="match status" value="9"/>
</dbReference>
<evidence type="ECO:0000313" key="9">
    <source>
        <dbReference type="EMBL" id="CAH0389719.1"/>
    </source>
</evidence>
<keyword evidence="10" id="KW-1185">Reference proteome</keyword>
<evidence type="ECO:0000256" key="6">
    <source>
        <dbReference type="SAM" id="MobiDB-lite"/>
    </source>
</evidence>
<protein>
    <recommendedName>
        <fullName evidence="8">Ig-like domain-containing protein</fullName>
    </recommendedName>
</protein>
<feature type="compositionally biased region" description="Basic residues" evidence="6">
    <location>
        <begin position="1392"/>
        <end position="1403"/>
    </location>
</feature>
<feature type="region of interest" description="Disordered" evidence="6">
    <location>
        <begin position="1240"/>
        <end position="1328"/>
    </location>
</feature>
<accession>A0A9P0F4T8</accession>
<keyword evidence="4 7" id="KW-0472">Membrane</keyword>
<dbReference type="SMART" id="SM00408">
    <property type="entry name" value="IGc2"/>
    <property type="match status" value="8"/>
</dbReference>
<dbReference type="InterPro" id="IPR036179">
    <property type="entry name" value="Ig-like_dom_sf"/>
</dbReference>
<feature type="compositionally biased region" description="Pro residues" evidence="6">
    <location>
        <begin position="1306"/>
        <end position="1316"/>
    </location>
</feature>
<dbReference type="Pfam" id="PF08205">
    <property type="entry name" value="C2-set_2"/>
    <property type="match status" value="2"/>
</dbReference>
<dbReference type="EMBL" id="OU963866">
    <property type="protein sequence ID" value="CAH0389719.1"/>
    <property type="molecule type" value="Genomic_DNA"/>
</dbReference>
<feature type="domain" description="Ig-like" evidence="8">
    <location>
        <begin position="625"/>
        <end position="738"/>
    </location>
</feature>
<dbReference type="PROSITE" id="PS50835">
    <property type="entry name" value="IG_LIKE"/>
    <property type="match status" value="9"/>
</dbReference>
<evidence type="ECO:0000256" key="4">
    <source>
        <dbReference type="ARBA" id="ARBA00023136"/>
    </source>
</evidence>
<feature type="compositionally biased region" description="Low complexity" evidence="6">
    <location>
        <begin position="1022"/>
        <end position="1031"/>
    </location>
</feature>
<dbReference type="CDD" id="cd00096">
    <property type="entry name" value="Ig"/>
    <property type="match status" value="2"/>
</dbReference>
<dbReference type="InterPro" id="IPR003598">
    <property type="entry name" value="Ig_sub2"/>
</dbReference>
<feature type="compositionally biased region" description="Low complexity" evidence="6">
    <location>
        <begin position="1296"/>
        <end position="1305"/>
    </location>
</feature>
<gene>
    <name evidence="9" type="ORF">BEMITA_LOCUS8521</name>
</gene>
<feature type="transmembrane region" description="Helical" evidence="7">
    <location>
        <begin position="932"/>
        <end position="957"/>
    </location>
</feature>
<organism evidence="9 10">
    <name type="scientific">Bemisia tabaci</name>
    <name type="common">Sweetpotato whitefly</name>
    <name type="synonym">Aleurodes tabaci</name>
    <dbReference type="NCBI Taxonomy" id="7038"/>
    <lineage>
        <taxon>Eukaryota</taxon>
        <taxon>Metazoa</taxon>
        <taxon>Ecdysozoa</taxon>
        <taxon>Arthropoda</taxon>
        <taxon>Hexapoda</taxon>
        <taxon>Insecta</taxon>
        <taxon>Pterygota</taxon>
        <taxon>Neoptera</taxon>
        <taxon>Paraneoptera</taxon>
        <taxon>Hemiptera</taxon>
        <taxon>Sternorrhyncha</taxon>
        <taxon>Aleyrodoidea</taxon>
        <taxon>Aleyrodidae</taxon>
        <taxon>Aleyrodinae</taxon>
        <taxon>Bemisia</taxon>
    </lineage>
</organism>
<feature type="region of interest" description="Disordered" evidence="6">
    <location>
        <begin position="1022"/>
        <end position="1067"/>
    </location>
</feature>
<dbReference type="PANTHER" id="PTHR23278">
    <property type="entry name" value="SIDESTEP PROTEIN"/>
    <property type="match status" value="1"/>
</dbReference>
<dbReference type="InterPro" id="IPR013783">
    <property type="entry name" value="Ig-like_fold"/>
</dbReference>
<feature type="domain" description="Ig-like" evidence="8">
    <location>
        <begin position="110"/>
        <end position="210"/>
    </location>
</feature>
<dbReference type="InterPro" id="IPR013106">
    <property type="entry name" value="Ig_V-set"/>
</dbReference>
<feature type="domain" description="Ig-like" evidence="8">
    <location>
        <begin position="1"/>
        <end position="88"/>
    </location>
</feature>
<evidence type="ECO:0000256" key="5">
    <source>
        <dbReference type="ARBA" id="ARBA00023157"/>
    </source>
</evidence>
<feature type="domain" description="Ig-like" evidence="8">
    <location>
        <begin position="335"/>
        <end position="427"/>
    </location>
</feature>
<evidence type="ECO:0000256" key="7">
    <source>
        <dbReference type="SAM" id="Phobius"/>
    </source>
</evidence>
<feature type="domain" description="Ig-like" evidence="8">
    <location>
        <begin position="834"/>
        <end position="918"/>
    </location>
</feature>
<evidence type="ECO:0000256" key="2">
    <source>
        <dbReference type="ARBA" id="ARBA00022692"/>
    </source>
</evidence>
<keyword evidence="3 7" id="KW-1133">Transmembrane helix</keyword>
<evidence type="ECO:0000313" key="10">
    <source>
        <dbReference type="Proteomes" id="UP001152759"/>
    </source>
</evidence>
<feature type="compositionally biased region" description="Polar residues" evidence="6">
    <location>
        <begin position="1380"/>
        <end position="1390"/>
    </location>
</feature>
<feature type="compositionally biased region" description="Polar residues" evidence="6">
    <location>
        <begin position="1032"/>
        <end position="1041"/>
    </location>
</feature>
<evidence type="ECO:0000256" key="1">
    <source>
        <dbReference type="ARBA" id="ARBA00004167"/>
    </source>
</evidence>
<name>A0A9P0F4T8_BEMTA</name>
<evidence type="ECO:0000256" key="3">
    <source>
        <dbReference type="ARBA" id="ARBA00022989"/>
    </source>
</evidence>
<feature type="domain" description="Ig-like" evidence="8">
    <location>
        <begin position="432"/>
        <end position="513"/>
    </location>
</feature>
<keyword evidence="5" id="KW-1015">Disulfide bond</keyword>
<dbReference type="PANTHER" id="PTHR23278:SF32">
    <property type="entry name" value="NEUROMUSCULIN, ISOFORM E"/>
    <property type="match status" value="1"/>
</dbReference>
<feature type="compositionally biased region" description="Polar residues" evidence="6">
    <location>
        <begin position="1115"/>
        <end position="1131"/>
    </location>
</feature>
<feature type="region of interest" description="Disordered" evidence="6">
    <location>
        <begin position="1370"/>
        <end position="1419"/>
    </location>
</feature>
<dbReference type="Pfam" id="PF07686">
    <property type="entry name" value="V-set"/>
    <property type="match status" value="1"/>
</dbReference>
<feature type="domain" description="Ig-like" evidence="8">
    <location>
        <begin position="538"/>
        <end position="620"/>
    </location>
</feature>
<proteinExistence type="predicted"/>
<feature type="region of interest" description="Disordered" evidence="6">
    <location>
        <begin position="968"/>
        <end position="988"/>
    </location>
</feature>
<feature type="compositionally biased region" description="Basic and acidic residues" evidence="6">
    <location>
        <begin position="1267"/>
        <end position="1278"/>
    </location>
</feature>